<gene>
    <name evidence="2" type="primary">NCAS0F00140</name>
    <name evidence="2" type="ordered locus">NCAS_0F00140</name>
</gene>
<reference evidence="2" key="4">
    <citation type="submission" date="2011-07" db="EMBL/GenBank/DDBJ databases">
        <authorList>
            <person name="Byrne K."/>
        </authorList>
    </citation>
    <scope>NUCLEOTIDE SEQUENCE</scope>
    <source>
        <strain evidence="2">Type strain:CBS 4309</strain>
    </source>
</reference>
<protein>
    <submittedName>
        <fullName evidence="3">Transcriptional silencer Kos4</fullName>
    </submittedName>
</protein>
<dbReference type="Proteomes" id="UP000001640">
    <property type="component" value="Chromosome 6"/>
</dbReference>
<reference evidence="3" key="2">
    <citation type="journal article" date="2009" name="Genetics">
        <title>Elaboration, diversification and regulation of the sir1 family of silencing proteins in Saccharomyces.</title>
        <authorList>
            <person name="Gallagher J.E."/>
            <person name="Babiarz J.E."/>
            <person name="Teytelman L."/>
            <person name="Wolfe K.H."/>
            <person name="Rine J."/>
        </authorList>
    </citation>
    <scope>NUCLEOTIDE SEQUENCE</scope>
</reference>
<proteinExistence type="predicted"/>
<dbReference type="EMBL" id="BK006709">
    <property type="protein sequence ID" value="DAA34883.1"/>
    <property type="molecule type" value="Genomic_DNA"/>
</dbReference>
<dbReference type="Pfam" id="PF11603">
    <property type="entry name" value="Sir1"/>
    <property type="match status" value="3"/>
</dbReference>
<accession>F7VJN7</accession>
<dbReference type="RefSeq" id="XP_003676854.1">
    <property type="nucleotide sequence ID" value="XM_003676806.1"/>
</dbReference>
<keyword evidence="4" id="KW-1185">Reference proteome</keyword>
<dbReference type="KEGG" id="ncs:NCAS_0F00140"/>
<dbReference type="InterPro" id="IPR021646">
    <property type="entry name" value="Sir1_ORC-binding"/>
</dbReference>
<dbReference type="OMA" id="ITDETHI"/>
<name>F7VJN7_NAUCA</name>
<evidence type="ECO:0000313" key="2">
    <source>
        <dbReference type="EMBL" id="CCC70498.1"/>
    </source>
</evidence>
<dbReference type="AlphaFoldDB" id="F7VJN7"/>
<dbReference type="EMBL" id="HE576757">
    <property type="protein sequence ID" value="CCC70498.1"/>
    <property type="molecule type" value="Genomic_DNA"/>
</dbReference>
<accession>G0VG78</accession>
<dbReference type="OrthoDB" id="4055336at2759"/>
<organism evidence="3">
    <name type="scientific">Naumovozyma castellii</name>
    <name type="common">Yeast</name>
    <name type="synonym">Saccharomyces castellii</name>
    <dbReference type="NCBI Taxonomy" id="27288"/>
    <lineage>
        <taxon>Eukaryota</taxon>
        <taxon>Fungi</taxon>
        <taxon>Dikarya</taxon>
        <taxon>Ascomycota</taxon>
        <taxon>Saccharomycotina</taxon>
        <taxon>Saccharomycetes</taxon>
        <taxon>Saccharomycetales</taxon>
        <taxon>Saccharomycetaceae</taxon>
        <taxon>Naumovozyma</taxon>
    </lineage>
</organism>
<reference evidence="3" key="1">
    <citation type="submission" date="2008-07" db="EMBL/GenBank/DDBJ databases">
        <authorList>
            <person name="Gallagher J.E.G."/>
            <person name="Rine J."/>
        </authorList>
    </citation>
    <scope>NUCLEOTIDE SEQUENCE</scope>
</reference>
<feature type="domain" description="Sir1 ORC-binding" evidence="1">
    <location>
        <begin position="155"/>
        <end position="255"/>
    </location>
</feature>
<dbReference type="HOGENOM" id="CLU_449838_0_0_1"/>
<feature type="domain" description="Sir1 ORC-binding" evidence="1">
    <location>
        <begin position="432"/>
        <end position="547"/>
    </location>
</feature>
<dbReference type="GeneID" id="96904147"/>
<dbReference type="InterPro" id="IPR037240">
    <property type="entry name" value="ORC1-binding_dom"/>
</dbReference>
<feature type="domain" description="Sir1 ORC-binding" evidence="1">
    <location>
        <begin position="3"/>
        <end position="123"/>
    </location>
</feature>
<evidence type="ECO:0000259" key="1">
    <source>
        <dbReference type="Pfam" id="PF11603"/>
    </source>
</evidence>
<reference key="5">
    <citation type="submission" date="2011-08" db="EMBL/GenBank/DDBJ databases">
        <title>Genome sequence of Naumovozyma castellii.</title>
        <authorList>
            <person name="Gordon J.L."/>
            <person name="Armisen D."/>
            <person name="Proux-Wera E."/>
            <person name="OhEigeartaigh S.S."/>
            <person name="Byrne K.P."/>
            <person name="Wolfe K.H."/>
        </authorList>
    </citation>
    <scope>NUCLEOTIDE SEQUENCE</scope>
    <source>
        <strain>Type strain:CBS 4309</strain>
    </source>
</reference>
<sequence length="607" mass="71745">MYKFNDRYAIINGWIVDLVDSKIINPYSRSDRFTIGASLMKEIWKWHPRNLNDYYNPNCFLYCEDSEELLKYLPTKQYSFHKLKSGSILPNTMHRQSPRNVVEVLSYPCYQLSFGKNRTIFIHNHPFVKGKTRTCRNEALFGGKFRHKLITLADENVIEIDGFLLELESRQLWSLHSSRIRSFLSLTEWAKLKKVCNATSLEKLKAVSSNYIFTKSQGLFHLLDNHVYVNFKKVNNFFTCQNCRKEEATHIGYYVTFHQSNGPTSKYIVCKEPLPNGLLASKDIFKQSERELSIMDSIFSNTINEIEEQFVCTNDIDGVRLRYVTEQSLLKLRSSPIYTELEVYKDTTSRIMEIKNLLIKKVLSHSLENLEKKKSCLFNNPETWLFTKKFERFYASQELYLRRNIDDLVEAYFPLLMKDFNIEYSEVLIKEKPSKRYIIVDRFIVDLTERRIINPNGEEISDILTRWELSVLAKRDIFDWDVFLFDQSLVPVFSSMLFNLVQCQDILLTRDEKMRVHIQPDFETGQNFDKRRCIILDLKEHGLRYLYECKEEDFQIENTSSEILEAYSGKISEENMIHLQELSNFCLPSRQISVIKHYSQVLRHELG</sequence>
<evidence type="ECO:0000313" key="4">
    <source>
        <dbReference type="Proteomes" id="UP000001640"/>
    </source>
</evidence>
<evidence type="ECO:0000313" key="3">
    <source>
        <dbReference type="EMBL" id="DAA34883.1"/>
    </source>
</evidence>
<reference evidence="2 4" key="3">
    <citation type="journal article" date="2011" name="Proc. Natl. Acad. Sci. U.S.A.">
        <title>Evolutionary erosion of yeast sex chromosomes by mating-type switching accidents.</title>
        <authorList>
            <person name="Gordon J.L."/>
            <person name="Armisen D."/>
            <person name="Proux-Wera E."/>
            <person name="Oheigeartaigh S.S."/>
            <person name="Byrne K.P."/>
            <person name="Wolfe K.H."/>
        </authorList>
    </citation>
    <scope>NUCLEOTIDE SEQUENCE [LARGE SCALE GENOMIC DNA]</scope>
    <source>
        <strain evidence="4">ATCC 76901 / BCRC 22586 / CBS 4309 / NBRC 1992 / NRRL Y-12630</strain>
        <strain evidence="2">Type strain:CBS 4309</strain>
    </source>
</reference>
<dbReference type="SUPFAM" id="SSF144005">
    <property type="entry name" value="ORC1-binding domain"/>
    <property type="match status" value="2"/>
</dbReference>